<reference evidence="3" key="1">
    <citation type="submission" date="2023-01" db="EMBL/GenBank/DDBJ databases">
        <title>Colletotrichum chrysophilum M932 genome sequence.</title>
        <authorList>
            <person name="Baroncelli R."/>
        </authorList>
    </citation>
    <scope>NUCLEOTIDE SEQUENCE</scope>
    <source>
        <strain evidence="3">M932</strain>
    </source>
</reference>
<name>A0AAD9ANE5_9PEZI</name>
<evidence type="ECO:0000256" key="1">
    <source>
        <dbReference type="SAM" id="MobiDB-lite"/>
    </source>
</evidence>
<keyword evidence="4" id="KW-1185">Reference proteome</keyword>
<evidence type="ECO:0000256" key="2">
    <source>
        <dbReference type="SAM" id="Phobius"/>
    </source>
</evidence>
<comment type="caution">
    <text evidence="3">The sequence shown here is derived from an EMBL/GenBank/DDBJ whole genome shotgun (WGS) entry which is preliminary data.</text>
</comment>
<dbReference type="EMBL" id="JAQOWY010000115">
    <property type="protein sequence ID" value="KAK1850599.1"/>
    <property type="molecule type" value="Genomic_DNA"/>
</dbReference>
<keyword evidence="2" id="KW-0472">Membrane</keyword>
<accession>A0AAD9ANE5</accession>
<sequence length="278" mass="30429">MTPSIILSEDPTITSTHFHESPKPGPFSAPPVSAAAEHLGVSLGVAVFLGGPVLPRRYRARDVVYRLHRDSIPVPPLYFSTGLAATIWAPLWAGFLGETEAPDLIRFRIFTVAMLGARMSFSEVSIVFGCGVVFEVDGPSQSPHSPPQGPDQTRRFILAQHCQRPPKHLSTWGCAGWRDGAETWFIPNCMSGVLFSSRLYKTLAQERKSRRADSNPRRQERASGHYLGRPEPLHPPQSTPPASPHSSSYTKRGLLLFVVLNVQVSPGISSAKLTSSLK</sequence>
<dbReference type="Proteomes" id="UP001243330">
    <property type="component" value="Unassembled WGS sequence"/>
</dbReference>
<dbReference type="AlphaFoldDB" id="A0AAD9ANE5"/>
<feature type="compositionally biased region" description="Pro residues" evidence="1">
    <location>
        <begin position="233"/>
        <end position="243"/>
    </location>
</feature>
<keyword evidence="2" id="KW-1133">Transmembrane helix</keyword>
<feature type="compositionally biased region" description="Basic and acidic residues" evidence="1">
    <location>
        <begin position="206"/>
        <end position="223"/>
    </location>
</feature>
<organism evidence="3 4">
    <name type="scientific">Colletotrichum chrysophilum</name>
    <dbReference type="NCBI Taxonomy" id="1836956"/>
    <lineage>
        <taxon>Eukaryota</taxon>
        <taxon>Fungi</taxon>
        <taxon>Dikarya</taxon>
        <taxon>Ascomycota</taxon>
        <taxon>Pezizomycotina</taxon>
        <taxon>Sordariomycetes</taxon>
        <taxon>Hypocreomycetidae</taxon>
        <taxon>Glomerellales</taxon>
        <taxon>Glomerellaceae</taxon>
        <taxon>Colletotrichum</taxon>
        <taxon>Colletotrichum gloeosporioides species complex</taxon>
    </lineage>
</organism>
<gene>
    <name evidence="3" type="ORF">CCHR01_06758</name>
</gene>
<keyword evidence="2" id="KW-0812">Transmembrane</keyword>
<feature type="region of interest" description="Disordered" evidence="1">
    <location>
        <begin position="206"/>
        <end position="247"/>
    </location>
</feature>
<protein>
    <submittedName>
        <fullName evidence="3">Uncharacterized protein</fullName>
    </submittedName>
</protein>
<evidence type="ECO:0000313" key="4">
    <source>
        <dbReference type="Proteomes" id="UP001243330"/>
    </source>
</evidence>
<evidence type="ECO:0000313" key="3">
    <source>
        <dbReference type="EMBL" id="KAK1850599.1"/>
    </source>
</evidence>
<feature type="transmembrane region" description="Helical" evidence="2">
    <location>
        <begin position="76"/>
        <end position="95"/>
    </location>
</feature>
<feature type="transmembrane region" description="Helical" evidence="2">
    <location>
        <begin position="35"/>
        <end position="55"/>
    </location>
</feature>
<proteinExistence type="predicted"/>